<name>A0A2T2N6L4_CORCC</name>
<organism evidence="3 4">
    <name type="scientific">Corynespora cassiicola Philippines</name>
    <dbReference type="NCBI Taxonomy" id="1448308"/>
    <lineage>
        <taxon>Eukaryota</taxon>
        <taxon>Fungi</taxon>
        <taxon>Dikarya</taxon>
        <taxon>Ascomycota</taxon>
        <taxon>Pezizomycotina</taxon>
        <taxon>Dothideomycetes</taxon>
        <taxon>Pleosporomycetidae</taxon>
        <taxon>Pleosporales</taxon>
        <taxon>Corynesporascaceae</taxon>
        <taxon>Corynespora</taxon>
    </lineage>
</organism>
<dbReference type="InterPro" id="IPR056024">
    <property type="entry name" value="DUF7605"/>
</dbReference>
<feature type="region of interest" description="Disordered" evidence="1">
    <location>
        <begin position="1"/>
        <end position="73"/>
    </location>
</feature>
<dbReference type="SUPFAM" id="SSF52540">
    <property type="entry name" value="P-loop containing nucleoside triphosphate hydrolases"/>
    <property type="match status" value="1"/>
</dbReference>
<dbReference type="Pfam" id="PF24564">
    <property type="entry name" value="DUF7605"/>
    <property type="match status" value="1"/>
</dbReference>
<dbReference type="OrthoDB" id="5427350at2759"/>
<evidence type="ECO:0000313" key="3">
    <source>
        <dbReference type="EMBL" id="PSN61020.1"/>
    </source>
</evidence>
<keyword evidence="4" id="KW-1185">Reference proteome</keyword>
<proteinExistence type="predicted"/>
<gene>
    <name evidence="3" type="ORF">BS50DRAFT_652678</name>
</gene>
<dbReference type="Proteomes" id="UP000240883">
    <property type="component" value="Unassembled WGS sequence"/>
</dbReference>
<dbReference type="STRING" id="1448308.A0A2T2N6L4"/>
<reference evidence="3 4" key="1">
    <citation type="journal article" date="2018" name="Front. Microbiol.">
        <title>Genome-Wide Analysis of Corynespora cassiicola Leaf Fall Disease Putative Effectors.</title>
        <authorList>
            <person name="Lopez D."/>
            <person name="Ribeiro S."/>
            <person name="Label P."/>
            <person name="Fumanal B."/>
            <person name="Venisse J.S."/>
            <person name="Kohler A."/>
            <person name="de Oliveira R.R."/>
            <person name="Labutti K."/>
            <person name="Lipzen A."/>
            <person name="Lail K."/>
            <person name="Bauer D."/>
            <person name="Ohm R.A."/>
            <person name="Barry K.W."/>
            <person name="Spatafora J."/>
            <person name="Grigoriev I.V."/>
            <person name="Martin F.M."/>
            <person name="Pujade-Renaud V."/>
        </authorList>
    </citation>
    <scope>NUCLEOTIDE SEQUENCE [LARGE SCALE GENOMIC DNA]</scope>
    <source>
        <strain evidence="3 4">Philippines</strain>
    </source>
</reference>
<evidence type="ECO:0000256" key="1">
    <source>
        <dbReference type="SAM" id="MobiDB-lite"/>
    </source>
</evidence>
<dbReference type="PANTHER" id="PTHR36681:SF3">
    <property type="entry name" value="NUCLEAR GTPASE, GERMINAL CENTER-ASSOCIATED, TANDEM DUPLICATE 3"/>
    <property type="match status" value="1"/>
</dbReference>
<sequence length="951" mass="108544">MPRYKGRFKDTCPATADARPEEKKLQMANDSKSSTIPLKRSASPLNSNRQRPQNEQDDDEKIPAYNAESEPQPLLPMYHPEVAEIERAGVNLIEKFEDFLTKHSYQGEEAQYFLQFLNSYRKPSFEYSQIRFVLIGRSGVGKSSLLNTLLGYEGLSVYQQKLTVIKGAGGKSVTYVIQEYHYATPNQLAPLQAEVEFYPRSVWKEKVIKHIGDFWIFLQKRGKRASNTNCTMEEEIVEVELEESDDEEEEADDDKMDEINKLANTAVAVFCALFQNHPEFSTRNAAWRFLETINSKDDPIVTQKLLGWTEDIHAEIFQNKAIDMTKTFGAAHAAQLNGDIRPFISNVENPGIKGTKLRCCLWPFVKAVRYSLSSRALEPGNIIVDCPGVTDIDLSRVDETRRIIHSSQVTIVVDNVDRAASNDIVYRQLEEAFRRRRSGSVIMVCTKTDIVSDNDEGIEYTLEEQKDLDRVRNSILEIRKSTKRLRKDLIRAFDEGDNEKARSININIILNDQEERKQQRSELEFQVIARNRGVSRAIQEGYRQRTQDPEELPVFCLSNAEYVKHMRGYPAYDPPKLSLEATGVPQFRGHIYGRPGEGKFATLEYWDTTLLSTALNRMDMLAKISRLERKEKILKSCQQARQDARAVVKEKFDGFGVNPFGTIVKKMGKDENKYIQKAEEKCLEKSNMAPQSYGAFMRHDGTYETKKVPAQNWNEEFLVVVRKEMDKIFELVHGRSCHGLQVQITEGISVIMTGLAKILQEDPSAKLGFSGAGEAFQVYLENRTDEIKQQCITMENCLKSYVRDVHVKTTTDGPDNYFTIEMKKVYDKVNKIRKPRKGRGKGLSLHSHRSATFTAAVCKRNGGPFYELRNHVHVDLDAANTKCRKELVNDVDGLFAEIEGDARRALSSKHEETPQRSEWVSEVVSLVEEGRSVILDIKRRLAICKGETKDL</sequence>
<dbReference type="Gene3D" id="3.40.50.300">
    <property type="entry name" value="P-loop containing nucleotide triphosphate hydrolases"/>
    <property type="match status" value="1"/>
</dbReference>
<evidence type="ECO:0000259" key="2">
    <source>
        <dbReference type="Pfam" id="PF24564"/>
    </source>
</evidence>
<dbReference type="AlphaFoldDB" id="A0A2T2N6L4"/>
<protein>
    <recommendedName>
        <fullName evidence="2">DUF7605 domain-containing protein</fullName>
    </recommendedName>
</protein>
<dbReference type="InterPro" id="IPR027417">
    <property type="entry name" value="P-loop_NTPase"/>
</dbReference>
<feature type="compositionally biased region" description="Polar residues" evidence="1">
    <location>
        <begin position="43"/>
        <end position="53"/>
    </location>
</feature>
<dbReference type="EMBL" id="KZ678146">
    <property type="protein sequence ID" value="PSN61020.1"/>
    <property type="molecule type" value="Genomic_DNA"/>
</dbReference>
<feature type="domain" description="DUF7605" evidence="2">
    <location>
        <begin position="673"/>
        <end position="832"/>
    </location>
</feature>
<accession>A0A2T2N6L4</accession>
<dbReference type="PANTHER" id="PTHR36681">
    <property type="entry name" value="NUCLEAR GTPASE, GERMINAL CENTER-ASSOCIATED, TANDEM DUPLICATE 3"/>
    <property type="match status" value="1"/>
</dbReference>
<evidence type="ECO:0000313" key="4">
    <source>
        <dbReference type="Proteomes" id="UP000240883"/>
    </source>
</evidence>